<dbReference type="GO" id="GO:0009236">
    <property type="term" value="P:cobalamin biosynthetic process"/>
    <property type="evidence" value="ECO:0007669"/>
    <property type="project" value="InterPro"/>
</dbReference>
<dbReference type="EC" id="2.1.1.107" evidence="1"/>
<dbReference type="Gene3D" id="3.30.950.10">
    <property type="entry name" value="Methyltransferase, Cobalt-precorrin-4 Transmethylase, Domain 2"/>
    <property type="match status" value="1"/>
</dbReference>
<evidence type="ECO:0000259" key="7">
    <source>
        <dbReference type="Pfam" id="PF00590"/>
    </source>
</evidence>
<evidence type="ECO:0000256" key="3">
    <source>
        <dbReference type="ARBA" id="ARBA00022679"/>
    </source>
</evidence>
<dbReference type="InterPro" id="IPR012409">
    <property type="entry name" value="Sirohaem_synth"/>
</dbReference>
<evidence type="ECO:0000256" key="2">
    <source>
        <dbReference type="ARBA" id="ARBA00022603"/>
    </source>
</evidence>
<dbReference type="Proteomes" id="UP000294071">
    <property type="component" value="Unassembled WGS sequence"/>
</dbReference>
<dbReference type="InterPro" id="IPR000878">
    <property type="entry name" value="4pyrrol_Mease"/>
</dbReference>
<evidence type="ECO:0000256" key="5">
    <source>
        <dbReference type="ARBA" id="ARBA00023244"/>
    </source>
</evidence>
<dbReference type="InterPro" id="IPR006366">
    <property type="entry name" value="CobA/CysG_C"/>
</dbReference>
<proteinExistence type="predicted"/>
<keyword evidence="9" id="KW-1185">Reference proteome</keyword>
<name>A0A4Q2RNJ9_9ACTN</name>
<dbReference type="Pfam" id="PF00590">
    <property type="entry name" value="TP_methylase"/>
    <property type="match status" value="1"/>
</dbReference>
<dbReference type="Gene3D" id="3.40.1010.10">
    <property type="entry name" value="Cobalt-precorrin-4 Transmethylase, Domain 1"/>
    <property type="match status" value="1"/>
</dbReference>
<dbReference type="InterPro" id="IPR014776">
    <property type="entry name" value="4pyrrole_Mease_sub2"/>
</dbReference>
<dbReference type="GO" id="GO:0051287">
    <property type="term" value="F:NAD binding"/>
    <property type="evidence" value="ECO:0007669"/>
    <property type="project" value="InterPro"/>
</dbReference>
<dbReference type="InterPro" id="IPR035996">
    <property type="entry name" value="4pyrrol_Methylase_sf"/>
</dbReference>
<keyword evidence="4" id="KW-0949">S-adenosyl-L-methionine</keyword>
<dbReference type="SUPFAM" id="SSF53790">
    <property type="entry name" value="Tetrapyrrole methylase"/>
    <property type="match status" value="1"/>
</dbReference>
<comment type="caution">
    <text evidence="8">The sequence shown here is derived from an EMBL/GenBank/DDBJ whole genome shotgun (WGS) entry which is preliminary data.</text>
</comment>
<keyword evidence="2 8" id="KW-0489">Methyltransferase</keyword>
<dbReference type="EMBL" id="SDWT01000004">
    <property type="protein sequence ID" value="RYB90461.1"/>
    <property type="molecule type" value="Genomic_DNA"/>
</dbReference>
<dbReference type="GO" id="GO:0032259">
    <property type="term" value="P:methylation"/>
    <property type="evidence" value="ECO:0007669"/>
    <property type="project" value="UniProtKB-KW"/>
</dbReference>
<dbReference type="Gene3D" id="3.40.50.720">
    <property type="entry name" value="NAD(P)-binding Rossmann-like Domain"/>
    <property type="match status" value="1"/>
</dbReference>
<dbReference type="OrthoDB" id="9815856at2"/>
<dbReference type="PANTHER" id="PTHR45790:SF3">
    <property type="entry name" value="S-ADENOSYL-L-METHIONINE-DEPENDENT UROPORPHYRINOGEN III METHYLTRANSFERASE, CHLOROPLASTIC"/>
    <property type="match status" value="1"/>
</dbReference>
<feature type="domain" description="Tetrapyrrole methylase" evidence="7">
    <location>
        <begin position="179"/>
        <end position="390"/>
    </location>
</feature>
<dbReference type="Pfam" id="PF13241">
    <property type="entry name" value="NAD_binding_7"/>
    <property type="match status" value="1"/>
</dbReference>
<dbReference type="AlphaFoldDB" id="A0A4Q2RNJ9"/>
<gene>
    <name evidence="8" type="primary">cobA</name>
    <name evidence="8" type="ORF">EUA93_20130</name>
</gene>
<dbReference type="GO" id="GO:0043115">
    <property type="term" value="F:precorrin-2 dehydrogenase activity"/>
    <property type="evidence" value="ECO:0007669"/>
    <property type="project" value="InterPro"/>
</dbReference>
<feature type="active site" description="Proton acceptor" evidence="6">
    <location>
        <position position="209"/>
    </location>
</feature>
<dbReference type="PIRSF" id="PIRSF036426">
    <property type="entry name" value="Sirohaem_synth"/>
    <property type="match status" value="1"/>
</dbReference>
<protein>
    <recommendedName>
        <fullName evidence="1">uroporphyrinogen-III C-methyltransferase</fullName>
        <ecNumber evidence="1">2.1.1.107</ecNumber>
    </recommendedName>
</protein>
<dbReference type="PANTHER" id="PTHR45790">
    <property type="entry name" value="SIROHEME SYNTHASE-RELATED"/>
    <property type="match status" value="1"/>
</dbReference>
<evidence type="ECO:0000313" key="9">
    <source>
        <dbReference type="Proteomes" id="UP000294071"/>
    </source>
</evidence>
<evidence type="ECO:0000313" key="8">
    <source>
        <dbReference type="EMBL" id="RYB90461.1"/>
    </source>
</evidence>
<dbReference type="CDD" id="cd11642">
    <property type="entry name" value="SUMT"/>
    <property type="match status" value="1"/>
</dbReference>
<keyword evidence="3 8" id="KW-0808">Transferase</keyword>
<dbReference type="NCBIfam" id="NF004790">
    <property type="entry name" value="PRK06136.1"/>
    <property type="match status" value="1"/>
</dbReference>
<evidence type="ECO:0000256" key="4">
    <source>
        <dbReference type="ARBA" id="ARBA00022691"/>
    </source>
</evidence>
<dbReference type="GO" id="GO:0051266">
    <property type="term" value="F:sirohydrochlorin ferrochelatase activity"/>
    <property type="evidence" value="ECO:0007669"/>
    <property type="project" value="InterPro"/>
</dbReference>
<keyword evidence="5" id="KW-0627">Porphyrin biosynthesis</keyword>
<dbReference type="InterPro" id="IPR050161">
    <property type="entry name" value="Siro_Cobalamin_biosynth"/>
</dbReference>
<sequence length="431" mass="44591">MSTASPHDAADDTHHEAAHHPYLAGLVLTGRKVVVVGGGHVAQRRVPALIGAGAAVTLVSPEVTPALEGMAGELALVLRDFVETDLDGAWYVVAATDDAEVNARVAEAAEARHTFCVRADDALGGTAWTPAVGHHGSVTIGVLGNREPRKSAGLRDDIVTALRDGQLTASDALDRSPGVVLVGGGPGDPELVTVAARHAFASADVVVADRLAPRELLDELGPDVELIDVAKLPRGRSASQDHINEVIIDRARAGKRVVRFKGGDNFVFGRGFEELLACAAADVPVTVVPGLTSAISVPALVGIPVTHRGVAHEFTVISGHIPPGHPDSLVQWESLAGLRGTLVFLMAVDNAPAIAATLVEHGRGAATPVAVIVDGTMPTERVVLSTLATLADDLRAHEVVPPAIIVVGDVVAVARPGRYPDHLASHEPARG</sequence>
<dbReference type="InterPro" id="IPR036291">
    <property type="entry name" value="NAD(P)-bd_dom_sf"/>
</dbReference>
<dbReference type="GO" id="GO:0019354">
    <property type="term" value="P:siroheme biosynthetic process"/>
    <property type="evidence" value="ECO:0007669"/>
    <property type="project" value="InterPro"/>
</dbReference>
<dbReference type="SUPFAM" id="SSF51735">
    <property type="entry name" value="NAD(P)-binding Rossmann-fold domains"/>
    <property type="match status" value="1"/>
</dbReference>
<reference evidence="8 9" key="1">
    <citation type="submission" date="2019-01" db="EMBL/GenBank/DDBJ databases">
        <title>Novel species of Nocardioides.</title>
        <authorList>
            <person name="Liu Q."/>
            <person name="Xin Y.-H."/>
        </authorList>
    </citation>
    <scope>NUCLEOTIDE SEQUENCE [LARGE SCALE GENOMIC DNA]</scope>
    <source>
        <strain evidence="8 9">CGMCC 4.6882</strain>
    </source>
</reference>
<dbReference type="FunFam" id="3.30.950.10:FF:000001">
    <property type="entry name" value="Siroheme synthase"/>
    <property type="match status" value="1"/>
</dbReference>
<dbReference type="InterPro" id="IPR014777">
    <property type="entry name" value="4pyrrole_Mease_sub1"/>
</dbReference>
<evidence type="ECO:0000256" key="6">
    <source>
        <dbReference type="PIRSR" id="PIRSR036426-1"/>
    </source>
</evidence>
<organism evidence="8 9">
    <name type="scientific">Nocardioides oleivorans</name>
    <dbReference type="NCBI Taxonomy" id="273676"/>
    <lineage>
        <taxon>Bacteria</taxon>
        <taxon>Bacillati</taxon>
        <taxon>Actinomycetota</taxon>
        <taxon>Actinomycetes</taxon>
        <taxon>Propionibacteriales</taxon>
        <taxon>Nocardioidaceae</taxon>
        <taxon>Nocardioides</taxon>
    </lineage>
</organism>
<dbReference type="GO" id="GO:0004851">
    <property type="term" value="F:uroporphyrin-III C-methyltransferase activity"/>
    <property type="evidence" value="ECO:0007669"/>
    <property type="project" value="UniProtKB-EC"/>
</dbReference>
<accession>A0A4Q2RNJ9</accession>
<dbReference type="NCBIfam" id="TIGR01469">
    <property type="entry name" value="cobA_cysG_Cterm"/>
    <property type="match status" value="1"/>
</dbReference>
<dbReference type="RefSeq" id="WP_129402131.1">
    <property type="nucleotide sequence ID" value="NZ_SDWT01000004.1"/>
</dbReference>
<feature type="active site" description="Proton donor" evidence="6">
    <location>
        <position position="231"/>
    </location>
</feature>
<evidence type="ECO:0000256" key="1">
    <source>
        <dbReference type="ARBA" id="ARBA00012162"/>
    </source>
</evidence>
<dbReference type="FunFam" id="3.40.1010.10:FF:000001">
    <property type="entry name" value="Siroheme synthase"/>
    <property type="match status" value="1"/>
</dbReference>